<dbReference type="STRING" id="702114.A1355_20915"/>
<keyword evidence="11 14" id="KW-0472">Membrane</keyword>
<keyword evidence="5" id="KW-0410">Iron transport</keyword>
<dbReference type="AlphaFoldDB" id="A0A177P228"/>
<dbReference type="GO" id="GO:0015344">
    <property type="term" value="F:siderophore uptake transmembrane transporter activity"/>
    <property type="evidence" value="ECO:0007669"/>
    <property type="project" value="TreeGrafter"/>
</dbReference>
<protein>
    <submittedName>
        <fullName evidence="17">TonB-dependent receptor</fullName>
    </submittedName>
</protein>
<evidence type="ECO:0000256" key="6">
    <source>
        <dbReference type="ARBA" id="ARBA00022692"/>
    </source>
</evidence>
<dbReference type="InterPro" id="IPR039426">
    <property type="entry name" value="TonB-dep_rcpt-like"/>
</dbReference>
<keyword evidence="3 14" id="KW-0813">Transport</keyword>
<evidence type="ECO:0000256" key="2">
    <source>
        <dbReference type="ARBA" id="ARBA00009810"/>
    </source>
</evidence>
<gene>
    <name evidence="17" type="ORF">A1355_20915</name>
</gene>
<dbReference type="PROSITE" id="PS52016">
    <property type="entry name" value="TONB_DEPENDENT_REC_3"/>
    <property type="match status" value="1"/>
</dbReference>
<evidence type="ECO:0000313" key="17">
    <source>
        <dbReference type="EMBL" id="OAI24162.1"/>
    </source>
</evidence>
<organism evidence="17 18">
    <name type="scientific">Methylomonas koyamae</name>
    <dbReference type="NCBI Taxonomy" id="702114"/>
    <lineage>
        <taxon>Bacteria</taxon>
        <taxon>Pseudomonadati</taxon>
        <taxon>Pseudomonadota</taxon>
        <taxon>Gammaproteobacteria</taxon>
        <taxon>Methylococcales</taxon>
        <taxon>Methylococcaceae</taxon>
        <taxon>Methylomonas</taxon>
    </lineage>
</organism>
<dbReference type="GO" id="GO:0015891">
    <property type="term" value="P:siderophore transport"/>
    <property type="evidence" value="ECO:0007669"/>
    <property type="project" value="InterPro"/>
</dbReference>
<feature type="domain" description="Secretin/TonB short N-terminal" evidence="16">
    <location>
        <begin position="43"/>
        <end position="94"/>
    </location>
</feature>
<dbReference type="NCBIfam" id="TIGR01783">
    <property type="entry name" value="TonB-siderophor"/>
    <property type="match status" value="1"/>
</dbReference>
<evidence type="ECO:0000313" key="18">
    <source>
        <dbReference type="Proteomes" id="UP000077628"/>
    </source>
</evidence>
<keyword evidence="8" id="KW-0408">Iron</keyword>
<dbReference type="Proteomes" id="UP000077628">
    <property type="component" value="Unassembled WGS sequence"/>
</dbReference>
<dbReference type="CDD" id="cd01347">
    <property type="entry name" value="ligand_gated_channel"/>
    <property type="match status" value="1"/>
</dbReference>
<dbReference type="InterPro" id="IPR012910">
    <property type="entry name" value="Plug_dom"/>
</dbReference>
<dbReference type="Gene3D" id="3.55.50.30">
    <property type="match status" value="1"/>
</dbReference>
<evidence type="ECO:0000256" key="5">
    <source>
        <dbReference type="ARBA" id="ARBA00022496"/>
    </source>
</evidence>
<dbReference type="GO" id="GO:0009279">
    <property type="term" value="C:cell outer membrane"/>
    <property type="evidence" value="ECO:0007669"/>
    <property type="project" value="UniProtKB-SubCell"/>
</dbReference>
<evidence type="ECO:0000256" key="9">
    <source>
        <dbReference type="ARBA" id="ARBA00023065"/>
    </source>
</evidence>
<dbReference type="PANTHER" id="PTHR32552:SF68">
    <property type="entry name" value="FERRICHROME OUTER MEMBRANE TRANSPORTER_PHAGE RECEPTOR"/>
    <property type="match status" value="1"/>
</dbReference>
<dbReference type="Pfam" id="PF00593">
    <property type="entry name" value="TonB_dep_Rec_b-barrel"/>
    <property type="match status" value="1"/>
</dbReference>
<proteinExistence type="inferred from homology"/>
<dbReference type="Pfam" id="PF07715">
    <property type="entry name" value="Plug"/>
    <property type="match status" value="1"/>
</dbReference>
<dbReference type="OrthoDB" id="127311at2"/>
<sequence length="788" mass="86538">MLLATEVGNSATGSRASTATHSFNIAKQPLYAALNALAEQGGVQFVFTEEMVEGLVSPGVSGQLSIEEALTQALKGTGLGYRIGNGNTVTLEVKPVDAPSSNANPATLPAVKVVGKAVYDSTDPYNPDYSLPNASTATKTDTPIMETPIAIQVVPKAVIHDQQGVQVGDAIKNVSGVFPGQTQGGFAEQFMIRGFNTNFSNYYDGFRFPASRLSLANIDYIEVVKGAAANLYGRIEPGGMINMVTKRPQATPYYSLEQRFGSYDLYQTLGDATGAINNDGSLMYRINFENLNKNSFRDFGFTDRVFVAPSLTWKISDRTQLAFDFMYSDEDTRDESGVVASTLTHRPLKIPISTYLGEPSTDKSNTKLYNSGVTLSHNFNDDWKLKAKFNYLKRDANDPSTTPNGFISEANGIVSRSFYSSNSSDDAYNGTVDITGNFSTWGLKHKALIGWDYYSIETNLTARSGNANSINVYNPIYSPITPPSVNGYLNQPINWNGVYFQDQITILDKLHILGGGRYDWISSSSGFSTSSMDLALEASKKGQLDNQRFSPKVGLVYQPWDWLSLYGNYVESIGNLSSRIGPNGNVLPPETGEQYEVGFKNSFFDNRLSSSVSFFQLTKQNQAYRLFPTNFYEPTGKTRSEGVEIDISGRITDNLSLIGSYAYTETSIVKATSNQGNQLWNVPRNAGSLWAKYDFTQDELRGLSVGAGAYFQSQKQGNNANTYQLPGWGRLDAMIKYQLPFTQKSKTTLQLNVENLLGHEYYAASSGNQFFVNPGAPRTFIGSVKVEF</sequence>
<dbReference type="InterPro" id="IPR000531">
    <property type="entry name" value="Beta-barrel_TonB"/>
</dbReference>
<evidence type="ECO:0000256" key="11">
    <source>
        <dbReference type="ARBA" id="ARBA00023136"/>
    </source>
</evidence>
<comment type="subcellular location">
    <subcellularLocation>
        <location evidence="1 14">Cell outer membrane</location>
        <topology evidence="1 14">Multi-pass membrane protein</topology>
    </subcellularLocation>
</comment>
<keyword evidence="12 17" id="KW-0675">Receptor</keyword>
<name>A0A177P228_9GAMM</name>
<evidence type="ECO:0000256" key="8">
    <source>
        <dbReference type="ARBA" id="ARBA00023004"/>
    </source>
</evidence>
<dbReference type="EMBL" id="LUUK01000051">
    <property type="protein sequence ID" value="OAI24162.1"/>
    <property type="molecule type" value="Genomic_DNA"/>
</dbReference>
<evidence type="ECO:0000256" key="13">
    <source>
        <dbReference type="ARBA" id="ARBA00023237"/>
    </source>
</evidence>
<keyword evidence="13 14" id="KW-0998">Cell outer membrane</keyword>
<keyword evidence="4 14" id="KW-1134">Transmembrane beta strand</keyword>
<dbReference type="GO" id="GO:0038023">
    <property type="term" value="F:signaling receptor activity"/>
    <property type="evidence" value="ECO:0007669"/>
    <property type="project" value="InterPro"/>
</dbReference>
<dbReference type="Gene3D" id="2.170.130.10">
    <property type="entry name" value="TonB-dependent receptor, plug domain"/>
    <property type="match status" value="1"/>
</dbReference>
<dbReference type="InterPro" id="IPR011662">
    <property type="entry name" value="Secretin/TonB_short_N"/>
</dbReference>
<dbReference type="SUPFAM" id="SSF56935">
    <property type="entry name" value="Porins"/>
    <property type="match status" value="1"/>
</dbReference>
<dbReference type="Gene3D" id="2.40.170.20">
    <property type="entry name" value="TonB-dependent receptor, beta-barrel domain"/>
    <property type="match status" value="1"/>
</dbReference>
<dbReference type="FunFam" id="2.40.170.20:FF:000005">
    <property type="entry name" value="TonB-dependent siderophore receptor"/>
    <property type="match status" value="1"/>
</dbReference>
<keyword evidence="7" id="KW-0732">Signal</keyword>
<dbReference type="InterPro" id="IPR037066">
    <property type="entry name" value="Plug_dom_sf"/>
</dbReference>
<comment type="caution">
    <text evidence="17">The sequence shown here is derived from an EMBL/GenBank/DDBJ whole genome shotgun (WGS) entry which is preliminary data.</text>
</comment>
<comment type="similarity">
    <text evidence="2 14 15">Belongs to the TonB-dependent receptor family.</text>
</comment>
<dbReference type="InterPro" id="IPR010105">
    <property type="entry name" value="TonB_sidphr_rcpt"/>
</dbReference>
<dbReference type="FunFam" id="2.170.130.10:FF:000001">
    <property type="entry name" value="Catecholate siderophore TonB-dependent receptor"/>
    <property type="match status" value="1"/>
</dbReference>
<evidence type="ECO:0000256" key="12">
    <source>
        <dbReference type="ARBA" id="ARBA00023170"/>
    </source>
</evidence>
<keyword evidence="10 15" id="KW-0798">TonB box</keyword>
<evidence type="ECO:0000256" key="7">
    <source>
        <dbReference type="ARBA" id="ARBA00022729"/>
    </source>
</evidence>
<evidence type="ECO:0000256" key="3">
    <source>
        <dbReference type="ARBA" id="ARBA00022448"/>
    </source>
</evidence>
<evidence type="ECO:0000256" key="14">
    <source>
        <dbReference type="PROSITE-ProRule" id="PRU01360"/>
    </source>
</evidence>
<evidence type="ECO:0000256" key="1">
    <source>
        <dbReference type="ARBA" id="ARBA00004571"/>
    </source>
</evidence>
<keyword evidence="9" id="KW-0406">Ion transport</keyword>
<accession>A0A177P228</accession>
<dbReference type="InterPro" id="IPR036942">
    <property type="entry name" value="Beta-barrel_TonB_sf"/>
</dbReference>
<reference evidence="18" key="1">
    <citation type="submission" date="2016-03" db="EMBL/GenBank/DDBJ databases">
        <authorList>
            <person name="Heylen K."/>
            <person name="De Vos P."/>
            <person name="Vekeman B."/>
        </authorList>
    </citation>
    <scope>NUCLEOTIDE SEQUENCE [LARGE SCALE GENOMIC DNA]</scope>
    <source>
        <strain evidence="18">R-45383</strain>
    </source>
</reference>
<evidence type="ECO:0000256" key="15">
    <source>
        <dbReference type="RuleBase" id="RU003357"/>
    </source>
</evidence>
<keyword evidence="18" id="KW-1185">Reference proteome</keyword>
<evidence type="ECO:0000259" key="16">
    <source>
        <dbReference type="SMART" id="SM00965"/>
    </source>
</evidence>
<dbReference type="SMART" id="SM00965">
    <property type="entry name" value="STN"/>
    <property type="match status" value="1"/>
</dbReference>
<dbReference type="Pfam" id="PF07660">
    <property type="entry name" value="STN"/>
    <property type="match status" value="1"/>
</dbReference>
<evidence type="ECO:0000256" key="4">
    <source>
        <dbReference type="ARBA" id="ARBA00022452"/>
    </source>
</evidence>
<evidence type="ECO:0000256" key="10">
    <source>
        <dbReference type="ARBA" id="ARBA00023077"/>
    </source>
</evidence>
<dbReference type="PANTHER" id="PTHR32552">
    <property type="entry name" value="FERRICHROME IRON RECEPTOR-RELATED"/>
    <property type="match status" value="1"/>
</dbReference>
<keyword evidence="6 14" id="KW-0812">Transmembrane</keyword>